<feature type="compositionally biased region" description="Polar residues" evidence="1">
    <location>
        <begin position="227"/>
        <end position="239"/>
    </location>
</feature>
<proteinExistence type="predicted"/>
<evidence type="ECO:0000313" key="2">
    <source>
        <dbReference type="EMBL" id="KAK1482456.1"/>
    </source>
</evidence>
<keyword evidence="3" id="KW-1185">Reference proteome</keyword>
<feature type="compositionally biased region" description="Low complexity" evidence="1">
    <location>
        <begin position="1382"/>
        <end position="1395"/>
    </location>
</feature>
<organism evidence="2 3">
    <name type="scientific">Colletotrichum cuscutae</name>
    <dbReference type="NCBI Taxonomy" id="1209917"/>
    <lineage>
        <taxon>Eukaryota</taxon>
        <taxon>Fungi</taxon>
        <taxon>Dikarya</taxon>
        <taxon>Ascomycota</taxon>
        <taxon>Pezizomycotina</taxon>
        <taxon>Sordariomycetes</taxon>
        <taxon>Hypocreomycetidae</taxon>
        <taxon>Glomerellales</taxon>
        <taxon>Glomerellaceae</taxon>
        <taxon>Colletotrichum</taxon>
        <taxon>Colletotrichum acutatum species complex</taxon>
    </lineage>
</organism>
<evidence type="ECO:0000313" key="3">
    <source>
        <dbReference type="Proteomes" id="UP001239213"/>
    </source>
</evidence>
<gene>
    <name evidence="2" type="ORF">CCUS01_04069</name>
</gene>
<feature type="compositionally biased region" description="Pro residues" evidence="1">
    <location>
        <begin position="1360"/>
        <end position="1369"/>
    </location>
</feature>
<evidence type="ECO:0000256" key="1">
    <source>
        <dbReference type="SAM" id="MobiDB-lite"/>
    </source>
</evidence>
<dbReference type="EMBL" id="MPDP01000090">
    <property type="protein sequence ID" value="KAK1482456.1"/>
    <property type="molecule type" value="Genomic_DNA"/>
</dbReference>
<sequence length="1395" mass="156025">MTQLFFAVKSEKKRRDWESLPKRETLRDKLTPSEFRKNSLLTGNLTGRPGKRVPFFTAYHKYGTSTTNAHYTRAYMMCVPFPLARRTPPGWELLWKPSGGSRSKKNHPRMVLLEDLGEKAGQSSFLRLTYLSLSLTQAWDEREALEFLAYGSWKRGNARHTLLFTPTIFIFEYVSDLWRKSRQGSEENQGPPTTPDEILPPLILNEAKAAVGKPPRKGTRDSVPASPLTSKSSMETTVSWMRGKRRTTPFPWPYIDTPYMQIAQRLKMLEWQKTAFPPPLIWGRLARSWRPVNDLTVGNPMATECHPDPVCGERNLTCLDCLAQTPDLQTAVRRSFLSPGRSRLYDEVASQYFSYLPGTGSLQFSRTRNSLIPRSTGTGTDSCGCVIVIDRLWARIGYPTYRPEEESGYCLPNPPQLSLPIELQTLEVERRRSLYEVYSTPRSLVDAIGGGRWRLSFANDDCNPIRRETLTERKESKEEGERGDWYELTESSLPESFPCFLLFRSSPRIRLGRPCQTAAVVSALAHARTSRWKKSGKISMLKRREKQLAARPTRIDMKQGFLSQSQSQLADHPFSTTAAARDDGSARLTQERLTLEKSDVGTPDRRLNSQAKMVGAWNRGAGSRVLMKNSDNSVREAFLTLTLPPMLTNRIMLLRYHTEEKSAHGRQPRRLSREMPDRVKLASGLTIERRRPQHYLIASRYGDKPHVPRPNIGADDGSEAGLNRILLSTGYLWLAVFGRSSSRVAAHTWRRQTGHRANGWLEDFLHRSFSACFLGPSSAPNCILRARREGWCYPYLRLLEAASLTGELLLTTSQTMCDGSLLSGYDIRDTEDEASSALLLHPMTYSWTRFSRHAVSRSPKRQCKTMGVDLLIVLSEKETLCQPAVLGTCFAQYQYPQTAAGIGREYAFLGCNDLLLCKRFSRPSLSVAEAVFCQFSGTCKPLWLMAFKAHRVAGTQEDNLGARIGYYQNSRDGEGNGRDSQIGESIKELGRPPASPTMAIPILLLVSQSLRAALILILQGLFLTRLDSEKSASRADVFVSGRTSLGPHEEPARRYLYLDNWILGAFGMLQGQIDTSASAIILGRTIAADFSHTTANAVRIAKRRKRVEAKAARWAFCVATVSTTSLGSRDGGSETMYRLTKSAKRRGSDPGDEMFFAKLPERSTPAAPLPSFSLLILSFPSSSFPLPRVTEGSRRPPMDKKGRRQVLTITMESESVWNAILSYACFIPPPSSFSYFPPLGLPPSHKHLLAPDLQQTGRMAEGASKGCDALQPILQWHTLLLLGRGATAQLAKASMNPYILEERALAGMTGDGNASSKLRREKGKGSSERWTFDATRYQNKRKYLCSAVVPSSTGLLHPALPLPPPPSPFPLSTSRRPRSNPTQLTQLTSLTLPCV</sequence>
<feature type="region of interest" description="Disordered" evidence="1">
    <location>
        <begin position="1357"/>
        <end position="1395"/>
    </location>
</feature>
<accession>A0AAI9VEQ6</accession>
<protein>
    <submittedName>
        <fullName evidence="2">Uncharacterized protein</fullName>
    </submittedName>
</protein>
<dbReference type="Proteomes" id="UP001239213">
    <property type="component" value="Unassembled WGS sequence"/>
</dbReference>
<feature type="region of interest" description="Disordered" evidence="1">
    <location>
        <begin position="971"/>
        <end position="991"/>
    </location>
</feature>
<feature type="region of interest" description="Disordered" evidence="1">
    <location>
        <begin position="210"/>
        <end position="240"/>
    </location>
</feature>
<name>A0AAI9VEQ6_9PEZI</name>
<reference evidence="2" key="1">
    <citation type="submission" date="2016-11" db="EMBL/GenBank/DDBJ databases">
        <title>The genome sequence of Colletotrichum cuscutae.</title>
        <authorList>
            <person name="Baroncelli R."/>
        </authorList>
    </citation>
    <scope>NUCLEOTIDE SEQUENCE</scope>
    <source>
        <strain evidence="2">IMI 304802</strain>
    </source>
</reference>
<comment type="caution">
    <text evidence="2">The sequence shown here is derived from an EMBL/GenBank/DDBJ whole genome shotgun (WGS) entry which is preliminary data.</text>
</comment>